<comment type="caution">
    <text evidence="1">The sequence shown here is derived from an EMBL/GenBank/DDBJ whole genome shotgun (WGS) entry which is preliminary data.</text>
</comment>
<proteinExistence type="predicted"/>
<dbReference type="EMBL" id="WTPW01000394">
    <property type="protein sequence ID" value="KAF0515745.1"/>
    <property type="molecule type" value="Genomic_DNA"/>
</dbReference>
<protein>
    <submittedName>
        <fullName evidence="1">Uncharacterized protein</fullName>
    </submittedName>
</protein>
<evidence type="ECO:0000313" key="1">
    <source>
        <dbReference type="EMBL" id="KAF0515745.1"/>
    </source>
</evidence>
<dbReference type="AlphaFoldDB" id="A0A8H4EM80"/>
<name>A0A8H4EM80_GIGMA</name>
<keyword evidence="2" id="KW-1185">Reference proteome</keyword>
<gene>
    <name evidence="1" type="ORF">F8M41_017280</name>
</gene>
<reference evidence="1 2" key="1">
    <citation type="journal article" date="2019" name="Environ. Microbiol.">
        <title>At the nexus of three kingdoms: the genome of the mycorrhizal fungus Gigaspora margarita provides insights into plant, endobacterial and fungal interactions.</title>
        <authorList>
            <person name="Venice F."/>
            <person name="Ghignone S."/>
            <person name="Salvioli di Fossalunga A."/>
            <person name="Amselem J."/>
            <person name="Novero M."/>
            <person name="Xianan X."/>
            <person name="Sedzielewska Toro K."/>
            <person name="Morin E."/>
            <person name="Lipzen A."/>
            <person name="Grigoriev I.V."/>
            <person name="Henrissat B."/>
            <person name="Martin F.M."/>
            <person name="Bonfante P."/>
        </authorList>
    </citation>
    <scope>NUCLEOTIDE SEQUENCE [LARGE SCALE GENOMIC DNA]</scope>
    <source>
        <strain evidence="1 2">BEG34</strain>
    </source>
</reference>
<organism evidence="1 2">
    <name type="scientific">Gigaspora margarita</name>
    <dbReference type="NCBI Taxonomy" id="4874"/>
    <lineage>
        <taxon>Eukaryota</taxon>
        <taxon>Fungi</taxon>
        <taxon>Fungi incertae sedis</taxon>
        <taxon>Mucoromycota</taxon>
        <taxon>Glomeromycotina</taxon>
        <taxon>Glomeromycetes</taxon>
        <taxon>Diversisporales</taxon>
        <taxon>Gigasporaceae</taxon>
        <taxon>Gigaspora</taxon>
    </lineage>
</organism>
<accession>A0A8H4EM80</accession>
<sequence length="117" mass="13083">MLKTRSIVIFIALFTFIFTYLHATPFLVLLLVAELSDLNHMFVFTTVINRGIDENAPEHYFIDIDGFKASFAQLGIPIHPPKAGPWSIISSGNVDLTIGLKITISKDNKELDSTYVI</sequence>
<dbReference type="OrthoDB" id="2370796at2759"/>
<dbReference type="Proteomes" id="UP000439903">
    <property type="component" value="Unassembled WGS sequence"/>
</dbReference>
<evidence type="ECO:0000313" key="2">
    <source>
        <dbReference type="Proteomes" id="UP000439903"/>
    </source>
</evidence>